<evidence type="ECO:0000256" key="11">
    <source>
        <dbReference type="PROSITE-ProRule" id="PRU00221"/>
    </source>
</evidence>
<evidence type="ECO:0000256" key="4">
    <source>
        <dbReference type="ARBA" id="ARBA00022692"/>
    </source>
</evidence>
<keyword evidence="14" id="KW-1185">Reference proteome</keyword>
<name>A0A1J4MH75_9CRYT</name>
<evidence type="ECO:0000256" key="3">
    <source>
        <dbReference type="ARBA" id="ARBA00022574"/>
    </source>
</evidence>
<feature type="transmembrane region" description="Helical" evidence="12">
    <location>
        <begin position="385"/>
        <end position="407"/>
    </location>
</feature>
<dbReference type="InterPro" id="IPR045260">
    <property type="entry name" value="Sec12-like"/>
</dbReference>
<evidence type="ECO:0000256" key="12">
    <source>
        <dbReference type="SAM" id="Phobius"/>
    </source>
</evidence>
<dbReference type="AlphaFoldDB" id="A0A1J4MH75"/>
<evidence type="ECO:0000256" key="7">
    <source>
        <dbReference type="ARBA" id="ARBA00022892"/>
    </source>
</evidence>
<dbReference type="GO" id="GO:0003400">
    <property type="term" value="P:regulation of COPII vesicle coating"/>
    <property type="evidence" value="ECO:0007669"/>
    <property type="project" value="TreeGrafter"/>
</dbReference>
<keyword evidence="7" id="KW-0931">ER-Golgi transport</keyword>
<dbReference type="PANTHER" id="PTHR23284:SF0">
    <property type="entry name" value="PROLACTIN REGULATORY ELEMENT-BINDING PROTEIN"/>
    <property type="match status" value="1"/>
</dbReference>
<keyword evidence="8" id="KW-0653">Protein transport</keyword>
<accession>A0A1J4MH75</accession>
<dbReference type="InterPro" id="IPR015943">
    <property type="entry name" value="WD40/YVTN_repeat-like_dom_sf"/>
</dbReference>
<dbReference type="Gene3D" id="2.130.10.10">
    <property type="entry name" value="YVTN repeat-like/Quinoprotein amine dehydrogenase"/>
    <property type="match status" value="1"/>
</dbReference>
<keyword evidence="9 12" id="KW-1133">Transmembrane helix</keyword>
<keyword evidence="5" id="KW-0677">Repeat</keyword>
<dbReference type="EMBL" id="LRBS01000117">
    <property type="protein sequence ID" value="OII72364.1"/>
    <property type="molecule type" value="Genomic_DNA"/>
</dbReference>
<dbReference type="RefSeq" id="XP_067066959.1">
    <property type="nucleotide sequence ID" value="XM_067211551.1"/>
</dbReference>
<dbReference type="OrthoDB" id="2013972at2759"/>
<protein>
    <submittedName>
        <fullName evidence="13">Uncharacterized protein</fullName>
    </submittedName>
</protein>
<evidence type="ECO:0000256" key="1">
    <source>
        <dbReference type="ARBA" id="ARBA00004389"/>
    </source>
</evidence>
<evidence type="ECO:0000256" key="5">
    <source>
        <dbReference type="ARBA" id="ARBA00022737"/>
    </source>
</evidence>
<comment type="subcellular location">
    <subcellularLocation>
        <location evidence="1">Endoplasmic reticulum membrane</location>
        <topology evidence="1">Single-pass membrane protein</topology>
    </subcellularLocation>
</comment>
<evidence type="ECO:0000256" key="2">
    <source>
        <dbReference type="ARBA" id="ARBA00022448"/>
    </source>
</evidence>
<dbReference type="Pfam" id="PF00400">
    <property type="entry name" value="WD40"/>
    <property type="match status" value="3"/>
</dbReference>
<evidence type="ECO:0000313" key="13">
    <source>
        <dbReference type="EMBL" id="OII72364.1"/>
    </source>
</evidence>
<evidence type="ECO:0000256" key="9">
    <source>
        <dbReference type="ARBA" id="ARBA00022989"/>
    </source>
</evidence>
<dbReference type="GO" id="GO:0015031">
    <property type="term" value="P:protein transport"/>
    <property type="evidence" value="ECO:0007669"/>
    <property type="project" value="UniProtKB-KW"/>
</dbReference>
<sequence>MATYYADYPVFGLCCTDKEIIVSGGGGGKEYGIEDQLEVFDIVDKNDKKVKLTLSSNNKSSVCSSLSLRYLYGTIKQNGVVDGMSYNSTFQIVAGGIKNTCIIFSLSKEKDDTRIEIHLQFQSVWDSKTKGKQNISRFSTDGKLLLTAGTDGIVRVWTLKLTGDKSKIKPESVEEYFGHDQEILDIDITLDNSYIISASRNGNVLVHDCSTRQIIKQFTVPMKNSIYIVRQCRFIKDIGKSTQLDEFKQYKVSLLVHELRGSSFLTLWNMKIPFIDKNNSNKLDVSLMQLSSIFVNDKPSSIMTISTDHQYFAVGTNSGSIYLIRNYNNDFKWVQSFHLHDLPVTGLQFFNSTDYIISSGADYTIGILATNTASNNSSHRKLFKFIKYILLITVFLLAFTMFVEYCINIGYKTNLKHGIERLHSYSTQVSDNEYVNSILTQIKDEL</sequence>
<keyword evidence="6" id="KW-0256">Endoplasmic reticulum</keyword>
<reference evidence="13 14" key="1">
    <citation type="submission" date="2016-10" db="EMBL/GenBank/DDBJ databases">
        <title>Reductive evolution of mitochondrial metabolism and differential evolution of invasion-related proteins in Cryptosporidium.</title>
        <authorList>
            <person name="Liu S."/>
            <person name="Roellig D.M."/>
            <person name="Guo Y."/>
            <person name="Li N."/>
            <person name="Frace M.A."/>
            <person name="Tang K."/>
            <person name="Zhang L."/>
            <person name="Feng Y."/>
            <person name="Xiao L."/>
        </authorList>
    </citation>
    <scope>NUCLEOTIDE SEQUENCE [LARGE SCALE GENOMIC DNA]</scope>
    <source>
        <strain evidence="13">30847</strain>
    </source>
</reference>
<dbReference type="GO" id="GO:0005789">
    <property type="term" value="C:endoplasmic reticulum membrane"/>
    <property type="evidence" value="ECO:0007669"/>
    <property type="project" value="UniProtKB-SubCell"/>
</dbReference>
<keyword evidence="2" id="KW-0813">Transport</keyword>
<keyword evidence="3 11" id="KW-0853">WD repeat</keyword>
<evidence type="ECO:0000256" key="10">
    <source>
        <dbReference type="ARBA" id="ARBA00023136"/>
    </source>
</evidence>
<keyword evidence="4 12" id="KW-0812">Transmembrane</keyword>
<proteinExistence type="predicted"/>
<comment type="caution">
    <text evidence="13">The sequence shown here is derived from an EMBL/GenBank/DDBJ whole genome shotgun (WGS) entry which is preliminary data.</text>
</comment>
<dbReference type="PANTHER" id="PTHR23284">
    <property type="entry name" value="PROLACTIN REGULATORY ELEMENT BINDING PROTEIN"/>
    <property type="match status" value="1"/>
</dbReference>
<organism evidence="13 14">
    <name type="scientific">Cryptosporidium andersoni</name>
    <dbReference type="NCBI Taxonomy" id="117008"/>
    <lineage>
        <taxon>Eukaryota</taxon>
        <taxon>Sar</taxon>
        <taxon>Alveolata</taxon>
        <taxon>Apicomplexa</taxon>
        <taxon>Conoidasida</taxon>
        <taxon>Coccidia</taxon>
        <taxon>Eucoccidiorida</taxon>
        <taxon>Eimeriorina</taxon>
        <taxon>Cryptosporidiidae</taxon>
        <taxon>Cryptosporidium</taxon>
    </lineage>
</organism>
<dbReference type="GeneID" id="92365499"/>
<dbReference type="GO" id="GO:0006888">
    <property type="term" value="P:endoplasmic reticulum to Golgi vesicle-mediated transport"/>
    <property type="evidence" value="ECO:0007669"/>
    <property type="project" value="TreeGrafter"/>
</dbReference>
<dbReference type="GO" id="GO:0005085">
    <property type="term" value="F:guanyl-nucleotide exchange factor activity"/>
    <property type="evidence" value="ECO:0007669"/>
    <property type="project" value="InterPro"/>
</dbReference>
<dbReference type="VEuPathDB" id="CryptoDB:cand_013140"/>
<evidence type="ECO:0000256" key="6">
    <source>
        <dbReference type="ARBA" id="ARBA00022824"/>
    </source>
</evidence>
<gene>
    <name evidence="13" type="ORF">cand_013140</name>
</gene>
<dbReference type="PROSITE" id="PS50082">
    <property type="entry name" value="WD_REPEATS_2"/>
    <property type="match status" value="1"/>
</dbReference>
<feature type="repeat" description="WD" evidence="11">
    <location>
        <begin position="138"/>
        <end position="160"/>
    </location>
</feature>
<dbReference type="InterPro" id="IPR011047">
    <property type="entry name" value="Quinoprotein_ADH-like_sf"/>
</dbReference>
<dbReference type="InterPro" id="IPR001680">
    <property type="entry name" value="WD40_rpt"/>
</dbReference>
<dbReference type="SMART" id="SM00320">
    <property type="entry name" value="WD40"/>
    <property type="match status" value="5"/>
</dbReference>
<dbReference type="Proteomes" id="UP000186804">
    <property type="component" value="Unassembled WGS sequence"/>
</dbReference>
<evidence type="ECO:0000256" key="8">
    <source>
        <dbReference type="ARBA" id="ARBA00022927"/>
    </source>
</evidence>
<dbReference type="SUPFAM" id="SSF50998">
    <property type="entry name" value="Quinoprotein alcohol dehydrogenase-like"/>
    <property type="match status" value="1"/>
</dbReference>
<evidence type="ECO:0000313" key="14">
    <source>
        <dbReference type="Proteomes" id="UP000186804"/>
    </source>
</evidence>
<keyword evidence="10 12" id="KW-0472">Membrane</keyword>